<dbReference type="Gene3D" id="1.10.10.1940">
    <property type="match status" value="1"/>
</dbReference>
<feature type="domain" description="VWFA" evidence="3">
    <location>
        <begin position="739"/>
        <end position="925"/>
    </location>
</feature>
<organism evidence="5 6">
    <name type="scientific">Pristionchus mayeri</name>
    <dbReference type="NCBI Taxonomy" id="1317129"/>
    <lineage>
        <taxon>Eukaryota</taxon>
        <taxon>Metazoa</taxon>
        <taxon>Ecdysozoa</taxon>
        <taxon>Nematoda</taxon>
        <taxon>Chromadorea</taxon>
        <taxon>Rhabditida</taxon>
        <taxon>Rhabditina</taxon>
        <taxon>Diplogasteromorpha</taxon>
        <taxon>Diplogasteroidea</taxon>
        <taxon>Neodiplogasteridae</taxon>
        <taxon>Pristionchus</taxon>
    </lineage>
</organism>
<feature type="domain" description="VWFA" evidence="3">
    <location>
        <begin position="989"/>
        <end position="1174"/>
    </location>
</feature>
<evidence type="ECO:0008006" key="7">
    <source>
        <dbReference type="Google" id="ProtNLM"/>
    </source>
</evidence>
<feature type="non-terminal residue" evidence="5">
    <location>
        <position position="1"/>
    </location>
</feature>
<comment type="caution">
    <text evidence="1">Lacks conserved residue(s) required for the propagation of feature annotation.</text>
</comment>
<dbReference type="CDD" id="cd01450">
    <property type="entry name" value="vWFA_subfamily_ECM"/>
    <property type="match status" value="1"/>
</dbReference>
<feature type="chain" id="PRO_5043019535" description="ShK domain-containing protein" evidence="2">
    <location>
        <begin position="16"/>
        <end position="1482"/>
    </location>
</feature>
<accession>A0AAN4ZGY5</accession>
<dbReference type="InterPro" id="IPR002035">
    <property type="entry name" value="VWF_A"/>
</dbReference>
<feature type="domain" description="ShKT" evidence="4">
    <location>
        <begin position="1225"/>
        <end position="1265"/>
    </location>
</feature>
<dbReference type="PROSITE" id="PS51670">
    <property type="entry name" value="SHKT"/>
    <property type="match status" value="4"/>
</dbReference>
<feature type="domain" description="VWFA" evidence="3">
    <location>
        <begin position="234"/>
        <end position="421"/>
    </location>
</feature>
<dbReference type="Pfam" id="PF00092">
    <property type="entry name" value="VWA"/>
    <property type="match status" value="4"/>
</dbReference>
<dbReference type="InterPro" id="IPR036465">
    <property type="entry name" value="vWFA_dom_sf"/>
</dbReference>
<dbReference type="SUPFAM" id="SSF53300">
    <property type="entry name" value="vWA-like"/>
    <property type="match status" value="4"/>
</dbReference>
<name>A0AAN4ZGY5_9BILA</name>
<proteinExistence type="predicted"/>
<evidence type="ECO:0000256" key="2">
    <source>
        <dbReference type="SAM" id="SignalP"/>
    </source>
</evidence>
<dbReference type="InterPro" id="IPR050525">
    <property type="entry name" value="ECM_Assembly_Org"/>
</dbReference>
<feature type="signal peptide" evidence="2">
    <location>
        <begin position="1"/>
        <end position="15"/>
    </location>
</feature>
<feature type="disulfide bond" evidence="1">
    <location>
        <begin position="1330"/>
        <end position="1364"/>
    </location>
</feature>
<dbReference type="EMBL" id="BTRK01000003">
    <property type="protein sequence ID" value="GMR41047.1"/>
    <property type="molecule type" value="Genomic_DNA"/>
</dbReference>
<dbReference type="SMART" id="SM00327">
    <property type="entry name" value="VWA"/>
    <property type="match status" value="4"/>
</dbReference>
<evidence type="ECO:0000259" key="4">
    <source>
        <dbReference type="PROSITE" id="PS51670"/>
    </source>
</evidence>
<comment type="caution">
    <text evidence="5">The sequence shown here is derived from an EMBL/GenBank/DDBJ whole genome shotgun (WGS) entry which is preliminary data.</text>
</comment>
<feature type="domain" description="ShKT" evidence="4">
    <location>
        <begin position="1276"/>
        <end position="1312"/>
    </location>
</feature>
<reference evidence="6" key="1">
    <citation type="submission" date="2022-10" db="EMBL/GenBank/DDBJ databases">
        <title>Genome assembly of Pristionchus species.</title>
        <authorList>
            <person name="Yoshida K."/>
            <person name="Sommer R.J."/>
        </authorList>
    </citation>
    <scope>NUCLEOTIDE SEQUENCE [LARGE SCALE GENOMIC DNA]</scope>
    <source>
        <strain evidence="6">RS5460</strain>
    </source>
</reference>
<feature type="domain" description="ShKT" evidence="4">
    <location>
        <begin position="1445"/>
        <end position="1479"/>
    </location>
</feature>
<protein>
    <recommendedName>
        <fullName evidence="7">ShK domain-containing protein</fullName>
    </recommendedName>
</protein>
<keyword evidence="2" id="KW-0732">Signal</keyword>
<keyword evidence="1" id="KW-1015">Disulfide bond</keyword>
<feature type="domain" description="VWFA" evidence="3">
    <location>
        <begin position="483"/>
        <end position="668"/>
    </location>
</feature>
<dbReference type="SMART" id="SM00254">
    <property type="entry name" value="ShKT"/>
    <property type="match status" value="5"/>
</dbReference>
<dbReference type="PROSITE" id="PS50234">
    <property type="entry name" value="VWFA"/>
    <property type="match status" value="4"/>
</dbReference>
<dbReference type="Pfam" id="PF01549">
    <property type="entry name" value="ShK"/>
    <property type="match status" value="4"/>
</dbReference>
<dbReference type="PANTHER" id="PTHR24020:SF20">
    <property type="entry name" value="PH DOMAIN-CONTAINING PROTEIN"/>
    <property type="match status" value="1"/>
</dbReference>
<dbReference type="InterPro" id="IPR003582">
    <property type="entry name" value="ShKT_dom"/>
</dbReference>
<feature type="domain" description="ShKT" evidence="4">
    <location>
        <begin position="1330"/>
        <end position="1364"/>
    </location>
</feature>
<feature type="disulfide bond" evidence="1">
    <location>
        <begin position="1445"/>
        <end position="1479"/>
    </location>
</feature>
<evidence type="ECO:0000256" key="1">
    <source>
        <dbReference type="PROSITE-ProRule" id="PRU01005"/>
    </source>
</evidence>
<evidence type="ECO:0000313" key="6">
    <source>
        <dbReference type="Proteomes" id="UP001328107"/>
    </source>
</evidence>
<dbReference type="CDD" id="cd00198">
    <property type="entry name" value="vWFA"/>
    <property type="match status" value="3"/>
</dbReference>
<dbReference type="PANTHER" id="PTHR24020">
    <property type="entry name" value="COLLAGEN ALPHA"/>
    <property type="match status" value="1"/>
</dbReference>
<evidence type="ECO:0000259" key="3">
    <source>
        <dbReference type="PROSITE" id="PS50234"/>
    </source>
</evidence>
<sequence length="1482" mass="159435">RHSLLLYCLLAAVAAHVTYNCGGKGGRSGPCDAHDASCETECHTSEYCQKKKGNNWFCNQAGPHGGCCEQLPRWENFECGTLECNSHAYCIHTWKRGSRCNNGCCAEIGVRRNFFNRYTCNGQRAFNPCVFKSCRQECHTTQHCQKLNGPGSFCHAQTGCCTDDAGYGKLLPATCDEAECNSHDFCSTNFPGSHCNNGCCTVNVDPIPEIIVSPGSGFGREGREVTYCKDLHADIVLVIDASGSITAPIFNSHTKRFAKAVIERFDVGTTRTRIGIVAYSATVYYKLSLTECSDVACLLSAIDSLSYASGGTCTGEGIAAATEMLAKMNLLLPGETHRSRAIIVITDGHEECGYGPSTVTKRCNEARAQDIDLYAVAVGTKTFYTKPAAIADLDAICGGDDDKRFVAENYEALDSVFVERLQRQVCSTTWQVYGRCVMSECYTDSFCGKLQRGSVCRGGCCIDGKTEIPDPIITNECTFMTADVILVIDGSGSITAPIFNTHTKSFVKELISRFTIGFMRTRVGIVAYASSVYYTVSLEECADQYCLISKIDNLNYPAGGTCTGNAIATATDMFEFATSAEGIMRPKVMIVITDGHEECGGGASTVSRRSEAARAAGIDLFAVAVGTDTFLKKPAAVADLKAISNGDDSRQFIAKDYASLDYSFVDNLQREVCTTTAIGTIDKSETCEVECRTTAYCRRKDSFTECSNGCCVPSWKDWDERKIIRPPRAITYCYGLHADIVLVIDASGSITAPIFNSQTKMFAKSLVARFDVGPLKTRIGIVAYAASVYYTQDVTECYDVSCLYARIDQLSYPAGGTCTGNAIAKATDILAGSPTPNFYERNRARVIIVITDGHEECGGGATTVPSRCNAAREDDIELYAVAVGDTFRNKPAAIADLNAIADNDENNKFLANDYNALDSSFIERMQREVCSTEFRRWGRENCEQECRTDAFCGRLQAGSICRRGCCVAPEVIIPVEPIFVAECKYASVDVVLVIDASGSITAPIFNKHTKNFAKELIDRFVVSPTRTRVGLVAYAASVYMTQGLTVCSDRGCLKSKIDSLTYPAGGTCTGDAIAKATELLLAANSPDGIDRPRIIIVITDGHEECGRGGSTVPKQCNAARAKGIDLFAVAVGTDTFLTKPAAVADVNAICNNQDDHKFIAKDYESLDYAFVDDLQREVCSTTVKTGLKGDCQAECSSHMQCAYFASGTKCVNGCCKPAAEPHPGCVDKKETKWCEGTKNILVGGCQSWAAGPEMRRDCPKTCGVCKSVIAPEKPKCVDKKSASWCKSNIGNCHRGPYQARMRCGCAATCGFCSTDGGTPPPTPSPVVGKCIDSVMDCGAKSGLCQNKNFKNKMLQRCAATCGYCSGPVVTFPPVVLPPITTAPPAGACADDTPYCANSSSLCALPQYVSICKRTCGGCGEEPPLATSPPVVLPPITTAPPTVSTCVDTATDCGIKSGLCHNNAYKSLMMRRCKRTCGWCAQM</sequence>
<gene>
    <name evidence="5" type="ORF">PMAYCL1PPCAC_11242</name>
</gene>
<dbReference type="Gene3D" id="3.40.50.410">
    <property type="entry name" value="von Willebrand factor, type A domain"/>
    <property type="match status" value="4"/>
</dbReference>
<keyword evidence="6" id="KW-1185">Reference proteome</keyword>
<dbReference type="Proteomes" id="UP001328107">
    <property type="component" value="Unassembled WGS sequence"/>
</dbReference>
<dbReference type="PRINTS" id="PR00453">
    <property type="entry name" value="VWFADOMAIN"/>
</dbReference>
<evidence type="ECO:0000313" key="5">
    <source>
        <dbReference type="EMBL" id="GMR41047.1"/>
    </source>
</evidence>